<reference evidence="2 3" key="1">
    <citation type="submission" date="2018-07" db="EMBL/GenBank/DDBJ databases">
        <title>Dyella monticola sp. nov. and Dyella psychrodurans sp. nov. isolated from monsoon evergreen broad-leaved forest soil of Dinghu Mountain, China.</title>
        <authorList>
            <person name="Gao Z."/>
            <person name="Qiu L."/>
        </authorList>
    </citation>
    <scope>NUCLEOTIDE SEQUENCE [LARGE SCALE GENOMIC DNA]</scope>
    <source>
        <strain evidence="2 3">4MSK11</strain>
    </source>
</reference>
<organism evidence="2 3">
    <name type="scientific">Dyella psychrodurans</name>
    <dbReference type="NCBI Taxonomy" id="1927960"/>
    <lineage>
        <taxon>Bacteria</taxon>
        <taxon>Pseudomonadati</taxon>
        <taxon>Pseudomonadota</taxon>
        <taxon>Gammaproteobacteria</taxon>
        <taxon>Lysobacterales</taxon>
        <taxon>Rhodanobacteraceae</taxon>
        <taxon>Dyella</taxon>
    </lineage>
</organism>
<keyword evidence="1" id="KW-0812">Transmembrane</keyword>
<feature type="transmembrane region" description="Helical" evidence="1">
    <location>
        <begin position="69"/>
        <end position="86"/>
    </location>
</feature>
<protein>
    <submittedName>
        <fullName evidence="2">Uncharacterized protein</fullName>
    </submittedName>
</protein>
<gene>
    <name evidence="2" type="ORF">DWU99_00940</name>
</gene>
<evidence type="ECO:0000256" key="1">
    <source>
        <dbReference type="SAM" id="Phobius"/>
    </source>
</evidence>
<keyword evidence="1" id="KW-1133">Transmembrane helix</keyword>
<comment type="caution">
    <text evidence="2">The sequence shown here is derived from an EMBL/GenBank/DDBJ whole genome shotgun (WGS) entry which is preliminary data.</text>
</comment>
<feature type="transmembrane region" description="Helical" evidence="1">
    <location>
        <begin position="26"/>
        <end position="57"/>
    </location>
</feature>
<dbReference type="RefSeq" id="WP_115476123.1">
    <property type="nucleotide sequence ID" value="NZ_QRBF01000001.1"/>
</dbReference>
<evidence type="ECO:0000313" key="2">
    <source>
        <dbReference type="EMBL" id="RDS85872.1"/>
    </source>
</evidence>
<dbReference type="Proteomes" id="UP000255334">
    <property type="component" value="Unassembled WGS sequence"/>
</dbReference>
<dbReference type="EMBL" id="QRBF01000001">
    <property type="protein sequence ID" value="RDS85872.1"/>
    <property type="molecule type" value="Genomic_DNA"/>
</dbReference>
<keyword evidence="3" id="KW-1185">Reference proteome</keyword>
<name>A0A370XC45_9GAMM</name>
<sequence>MSATWSTTERRTKGAVLGPMLANRAALFLAFGLLLLVAFVDPTLILTTVLAAVLWRGTRGTMADPTRRVIGWVALVGPALWAFLILQCVRDPEFHFPHALGGLCRWVAFAGTLWATVRLVRDRHQATAGDRYESAAIEAWIDATTQTLTVRTGARVVTGPLGAWAIDAHRDTHHVGGEEREAERRHDLWNLDGSITRYITPSHTRMRWVTMRDSYVTYDLHVLDPRLYAGRDDWTALRVPGRSIRVEVDPRTDGLFAQWLERQRSRIAFDPRAARARWEQATTQALDVPRALAGRPKGGKESVVWSPTNRTTLMSYALIHAPTGRVYVYQGGAGTWMDADRFRFPPDHLHELPAQEATLLRAELIKAQQARAKQAARA</sequence>
<evidence type="ECO:0000313" key="3">
    <source>
        <dbReference type="Proteomes" id="UP000255334"/>
    </source>
</evidence>
<accession>A0A370XC45</accession>
<keyword evidence="1" id="KW-0472">Membrane</keyword>
<proteinExistence type="predicted"/>
<dbReference type="AlphaFoldDB" id="A0A370XC45"/>
<feature type="transmembrane region" description="Helical" evidence="1">
    <location>
        <begin position="98"/>
        <end position="117"/>
    </location>
</feature>